<keyword evidence="1" id="KW-0472">Membrane</keyword>
<feature type="domain" description="DUF1468" evidence="2">
    <location>
        <begin position="16"/>
        <end position="170"/>
    </location>
</feature>
<evidence type="ECO:0000256" key="1">
    <source>
        <dbReference type="SAM" id="Phobius"/>
    </source>
</evidence>
<dbReference type="InterPro" id="IPR009936">
    <property type="entry name" value="DUF1468"/>
</dbReference>
<evidence type="ECO:0000313" key="4">
    <source>
        <dbReference type="Proteomes" id="UP000521868"/>
    </source>
</evidence>
<feature type="transmembrane region" description="Helical" evidence="1">
    <location>
        <begin position="110"/>
        <end position="127"/>
    </location>
</feature>
<sequence length="170" mass="18239">MESAPEGEVSARADLVSALVWMAVGGAIAIGAWRMDRLEHLHINKYEVPGLVPGLLGSAVLLLGIMLAVRSIRRGALGPAKPAARSGWTYTALVMAAMLAYSVVFVGHGLPFWLATGVFVTAFIFFFDRRRQSGLGRSTARQLLLALACGVATSATISFAFQEIFYVRLP</sequence>
<name>A0A7X6DJK0_9BURK</name>
<comment type="caution">
    <text evidence="3">The sequence shown here is derived from an EMBL/GenBank/DDBJ whole genome shotgun (WGS) entry which is preliminary data.</text>
</comment>
<dbReference type="RefSeq" id="WP_168109333.1">
    <property type="nucleotide sequence ID" value="NZ_VTOX01000009.1"/>
</dbReference>
<evidence type="ECO:0000259" key="2">
    <source>
        <dbReference type="Pfam" id="PF07331"/>
    </source>
</evidence>
<gene>
    <name evidence="3" type="ORF">RAMLITH_20535</name>
</gene>
<feature type="transmembrane region" description="Helical" evidence="1">
    <location>
        <begin position="53"/>
        <end position="72"/>
    </location>
</feature>
<reference evidence="3 4" key="1">
    <citation type="journal article" date="2020" name="Nature">
        <title>Bacterial chemolithoautotrophy via manganese oxidation.</title>
        <authorList>
            <person name="Yu H."/>
            <person name="Leadbetter J.R."/>
        </authorList>
    </citation>
    <scope>NUCLEOTIDE SEQUENCE [LARGE SCALE GENOMIC DNA]</scope>
    <source>
        <strain evidence="3 4">RBP-1</strain>
    </source>
</reference>
<dbReference type="Pfam" id="PF07331">
    <property type="entry name" value="TctB"/>
    <property type="match status" value="1"/>
</dbReference>
<accession>A0A7X6DJK0</accession>
<feature type="transmembrane region" description="Helical" evidence="1">
    <location>
        <begin position="139"/>
        <end position="161"/>
    </location>
</feature>
<feature type="transmembrane region" description="Helical" evidence="1">
    <location>
        <begin position="12"/>
        <end position="33"/>
    </location>
</feature>
<organism evidence="3 4">
    <name type="scientific">Ramlibacter lithotrophicus</name>
    <dbReference type="NCBI Taxonomy" id="2606681"/>
    <lineage>
        <taxon>Bacteria</taxon>
        <taxon>Pseudomonadati</taxon>
        <taxon>Pseudomonadota</taxon>
        <taxon>Betaproteobacteria</taxon>
        <taxon>Burkholderiales</taxon>
        <taxon>Comamonadaceae</taxon>
        <taxon>Ramlibacter</taxon>
    </lineage>
</organism>
<dbReference type="AlphaFoldDB" id="A0A7X6DJK0"/>
<dbReference type="EMBL" id="VTOX01000009">
    <property type="protein sequence ID" value="NKE68208.1"/>
    <property type="molecule type" value="Genomic_DNA"/>
</dbReference>
<keyword evidence="4" id="KW-1185">Reference proteome</keyword>
<evidence type="ECO:0000313" key="3">
    <source>
        <dbReference type="EMBL" id="NKE68208.1"/>
    </source>
</evidence>
<keyword evidence="1" id="KW-1133">Transmembrane helix</keyword>
<dbReference type="Proteomes" id="UP000521868">
    <property type="component" value="Unassembled WGS sequence"/>
</dbReference>
<keyword evidence="1" id="KW-0812">Transmembrane</keyword>
<protein>
    <submittedName>
        <fullName evidence="3">Tripartite tricarboxylate transporter TctB family protein</fullName>
    </submittedName>
</protein>
<feature type="transmembrane region" description="Helical" evidence="1">
    <location>
        <begin position="84"/>
        <end position="104"/>
    </location>
</feature>
<proteinExistence type="predicted"/>